<dbReference type="Pfam" id="PF00931">
    <property type="entry name" value="NB-ARC"/>
    <property type="match status" value="2"/>
</dbReference>
<reference evidence="6 7" key="1">
    <citation type="submission" date="2024-02" db="EMBL/GenBank/DDBJ databases">
        <title>High-quality chromosome-scale genome assembly of Pensacola bahiagrass (Paspalum notatum Flugge var. saurae).</title>
        <authorList>
            <person name="Vega J.M."/>
            <person name="Podio M."/>
            <person name="Orjuela J."/>
            <person name="Siena L.A."/>
            <person name="Pessino S.C."/>
            <person name="Combes M.C."/>
            <person name="Mariac C."/>
            <person name="Albertini E."/>
            <person name="Pupilli F."/>
            <person name="Ortiz J.P.A."/>
            <person name="Leblanc O."/>
        </authorList>
    </citation>
    <scope>NUCLEOTIDE SEQUENCE [LARGE SCALE GENOMIC DNA]</scope>
    <source>
        <strain evidence="6">R1</strain>
        <tissue evidence="6">Leaf</tissue>
    </source>
</reference>
<evidence type="ECO:0000259" key="3">
    <source>
        <dbReference type="Pfam" id="PF00931"/>
    </source>
</evidence>
<gene>
    <name evidence="6" type="ORF">U9M48_001708</name>
</gene>
<dbReference type="EMBL" id="CP144745">
    <property type="protein sequence ID" value="WVZ50457.1"/>
    <property type="molecule type" value="Genomic_DNA"/>
</dbReference>
<organism evidence="6 7">
    <name type="scientific">Paspalum notatum var. saurae</name>
    <dbReference type="NCBI Taxonomy" id="547442"/>
    <lineage>
        <taxon>Eukaryota</taxon>
        <taxon>Viridiplantae</taxon>
        <taxon>Streptophyta</taxon>
        <taxon>Embryophyta</taxon>
        <taxon>Tracheophyta</taxon>
        <taxon>Spermatophyta</taxon>
        <taxon>Magnoliopsida</taxon>
        <taxon>Liliopsida</taxon>
        <taxon>Poales</taxon>
        <taxon>Poaceae</taxon>
        <taxon>PACMAD clade</taxon>
        <taxon>Panicoideae</taxon>
        <taxon>Andropogonodae</taxon>
        <taxon>Paspaleae</taxon>
        <taxon>Paspalinae</taxon>
        <taxon>Paspalum</taxon>
    </lineage>
</organism>
<keyword evidence="2" id="KW-0611">Plant defense</keyword>
<evidence type="ECO:0008006" key="8">
    <source>
        <dbReference type="Google" id="ProtNLM"/>
    </source>
</evidence>
<dbReference type="PRINTS" id="PR00364">
    <property type="entry name" value="DISEASERSIST"/>
</dbReference>
<evidence type="ECO:0000313" key="6">
    <source>
        <dbReference type="EMBL" id="WVZ50457.1"/>
    </source>
</evidence>
<evidence type="ECO:0000256" key="2">
    <source>
        <dbReference type="ARBA" id="ARBA00022821"/>
    </source>
</evidence>
<sequence>MGQRNKRYSQISGCGFSNPAYQMMQQQAGPKTMTNTSSSNTDGGVWVWDGCSDSESRKVRSLIEFIRNEDGAPQLRVLSVLGTIGTMSVIKKAYDDPSIFRIFRCRAWVKLMHPFNPSEFIRSSMVQFCKNHYPQDESSSTTMHCFEPEKVMAATDGVLTIKEFMKQMNNVEYLVVLEDVTSMADWEAVRACVPDNKGSCIVVNTQLFEVASLCVGTPHQAVQLEKFSADHSVYVFFNKDDAATNGEAKKQVAYDWQENHQLVGREMDILTIKLKAFYYTSHVQAASVWGVPGVGKSSLVKYAFFQEMRNSHSCYKKFAWVNVSHPFNLVDLSRSLVLDMNSESLQHSSMLKLKDPIQECRDIMQKQSILVVIDGIQSREQWDGIKAAFLLEFGSSSSQSHIVVITNEESVAKYCAIPQTCVNIKGLQVDKALELLKKKVCANSGHSDWSTVDVEPILMPILHKCGGLPKVIVAIADFVSKSMDDTSSGEILERLEWLSQGSIHHLENSSPFRSLQDLFSWVHSCFCSIPLFLKLCLFDVSIFPSNNSIRRRRLLRRWIALGYITDSKELTAEETAEGYLSKLEEVTMILCSESTAKVGFESTMKMPLCQVSPFYREYIISRSMEDNLVSVLKGHCSLMLQRRERHLVIEENWERDRGKNVYESVDFSKLRSLTVFGRWMSFFISDKMRVLRLVDLEGVTGVTNGDLGQMVKQLPRLKFLSLRRCREITRLPDSLGDLNLLQTLDVRHTSIVTLPRSIVKLKKLQYIRAGTRPAPDGEVLSQPSSMPSGSWLSKLRGCVGGVAATNPVIGVLVPKQIGNLTSISTLGVLNVGVAEGKAILKELKMFTQLHRLGVSGINRKNCHDLFSAISSHVHLESLSVGVEVEEDEADCLQDENSSPPVNLRSLKLYGLTSTLPVWTKDLGNIRKLNLQMIKLPREGLDLILSLPKLLNLRLFLSEFEPDENGLRSRHLGARDDRPVFLDLLEISCNSSLQAIMFLESHHVYLKVLRIRCCSVSSSLRISGLLRMGNLKEIWLCGTYDEHIKEHLEGELANYGSFFSDKKPVLRLEGQADSWIPWLRTSS</sequence>
<keyword evidence="7" id="KW-1185">Reference proteome</keyword>
<evidence type="ECO:0000256" key="1">
    <source>
        <dbReference type="ARBA" id="ARBA00022737"/>
    </source>
</evidence>
<dbReference type="InterPro" id="IPR032675">
    <property type="entry name" value="LRR_dom_sf"/>
</dbReference>
<dbReference type="PANTHER" id="PTHR23155">
    <property type="entry name" value="DISEASE RESISTANCE PROTEIN RP"/>
    <property type="match status" value="1"/>
</dbReference>
<dbReference type="AlphaFoldDB" id="A0AAQ3PGR8"/>
<dbReference type="PANTHER" id="PTHR23155:SF1135">
    <property type="entry name" value="OS08G0246300 PROTEIN"/>
    <property type="match status" value="1"/>
</dbReference>
<keyword evidence="1" id="KW-0677">Repeat</keyword>
<proteinExistence type="predicted"/>
<feature type="domain" description="Disease resistance R13L4/SHOC-2-like LRR" evidence="5">
    <location>
        <begin position="669"/>
        <end position="771"/>
    </location>
</feature>
<evidence type="ECO:0000259" key="5">
    <source>
        <dbReference type="Pfam" id="PF23598"/>
    </source>
</evidence>
<dbReference type="SUPFAM" id="SSF52540">
    <property type="entry name" value="P-loop containing nucleoside triphosphate hydrolases"/>
    <property type="match status" value="2"/>
</dbReference>
<dbReference type="InterPro" id="IPR055414">
    <property type="entry name" value="LRR_R13L4/SHOC2-like"/>
</dbReference>
<dbReference type="InterPro" id="IPR058922">
    <property type="entry name" value="WHD_DRP"/>
</dbReference>
<evidence type="ECO:0000259" key="4">
    <source>
        <dbReference type="Pfam" id="PF23559"/>
    </source>
</evidence>
<dbReference type="InterPro" id="IPR027417">
    <property type="entry name" value="P-loop_NTPase"/>
</dbReference>
<protein>
    <recommendedName>
        <fullName evidence="8">NB-ARC domain-containing protein</fullName>
    </recommendedName>
</protein>
<evidence type="ECO:0000313" key="7">
    <source>
        <dbReference type="Proteomes" id="UP001341281"/>
    </source>
</evidence>
<dbReference type="Gene3D" id="3.80.10.10">
    <property type="entry name" value="Ribonuclease Inhibitor"/>
    <property type="match status" value="1"/>
</dbReference>
<dbReference type="SUPFAM" id="SSF52047">
    <property type="entry name" value="RNI-like"/>
    <property type="match status" value="1"/>
</dbReference>
<dbReference type="Gene3D" id="3.40.50.300">
    <property type="entry name" value="P-loop containing nucleotide triphosphate hydrolases"/>
    <property type="match status" value="2"/>
</dbReference>
<dbReference type="Proteomes" id="UP001341281">
    <property type="component" value="Chromosome 01"/>
</dbReference>
<accession>A0AAQ3PGR8</accession>
<dbReference type="InterPro" id="IPR002182">
    <property type="entry name" value="NB-ARC"/>
</dbReference>
<feature type="domain" description="Disease resistance protein winged helix" evidence="4">
    <location>
        <begin position="542"/>
        <end position="594"/>
    </location>
</feature>
<name>A0AAQ3PGR8_PASNO</name>
<feature type="domain" description="Disease resistance R13L4/SHOC-2-like LRR" evidence="5">
    <location>
        <begin position="812"/>
        <end position="1018"/>
    </location>
</feature>
<dbReference type="Pfam" id="PF23559">
    <property type="entry name" value="WHD_DRP"/>
    <property type="match status" value="1"/>
</dbReference>
<dbReference type="GO" id="GO:0098542">
    <property type="term" value="P:defense response to other organism"/>
    <property type="evidence" value="ECO:0007669"/>
    <property type="project" value="TreeGrafter"/>
</dbReference>
<dbReference type="GO" id="GO:0043531">
    <property type="term" value="F:ADP binding"/>
    <property type="evidence" value="ECO:0007669"/>
    <property type="project" value="InterPro"/>
</dbReference>
<dbReference type="Pfam" id="PF23598">
    <property type="entry name" value="LRR_14"/>
    <property type="match status" value="2"/>
</dbReference>
<feature type="domain" description="NB-ARC" evidence="3">
    <location>
        <begin position="282"/>
        <end position="443"/>
    </location>
</feature>
<feature type="domain" description="NB-ARC" evidence="3">
    <location>
        <begin position="60"/>
        <end position="239"/>
    </location>
</feature>
<dbReference type="InterPro" id="IPR044974">
    <property type="entry name" value="Disease_R_plants"/>
</dbReference>